<evidence type="ECO:0000259" key="7">
    <source>
        <dbReference type="Pfam" id="PF14680"/>
    </source>
</evidence>
<dbReference type="SUPFAM" id="SSF48371">
    <property type="entry name" value="ARM repeat"/>
    <property type="match status" value="2"/>
</dbReference>
<dbReference type="Pfam" id="PF14678">
    <property type="entry name" value="FANCI_S4"/>
    <property type="match status" value="1"/>
</dbReference>
<dbReference type="InterPro" id="IPR029312">
    <property type="entry name" value="FANCI_HD2"/>
</dbReference>
<dbReference type="InterPro" id="IPR029308">
    <property type="entry name" value="FANCI_S1"/>
</dbReference>
<evidence type="ECO:0000313" key="8">
    <source>
        <dbReference type="EMBL" id="KAK9308903.1"/>
    </source>
</evidence>
<organism evidence="8 9">
    <name type="scientific">Tetragonisca angustula</name>
    <dbReference type="NCBI Taxonomy" id="166442"/>
    <lineage>
        <taxon>Eukaryota</taxon>
        <taxon>Metazoa</taxon>
        <taxon>Ecdysozoa</taxon>
        <taxon>Arthropoda</taxon>
        <taxon>Hexapoda</taxon>
        <taxon>Insecta</taxon>
        <taxon>Pterygota</taxon>
        <taxon>Neoptera</taxon>
        <taxon>Endopterygota</taxon>
        <taxon>Hymenoptera</taxon>
        <taxon>Apocrita</taxon>
        <taxon>Aculeata</taxon>
        <taxon>Apoidea</taxon>
        <taxon>Anthophila</taxon>
        <taxon>Apidae</taxon>
        <taxon>Tetragonisca</taxon>
    </lineage>
</organism>
<dbReference type="PANTHER" id="PTHR21818">
    <property type="entry name" value="BC025462 PROTEIN"/>
    <property type="match status" value="1"/>
</dbReference>
<gene>
    <name evidence="8" type="ORF">QLX08_001312</name>
</gene>
<dbReference type="GO" id="GO:0006281">
    <property type="term" value="P:DNA repair"/>
    <property type="evidence" value="ECO:0007669"/>
    <property type="project" value="InterPro"/>
</dbReference>
<dbReference type="Pfam" id="PF14679">
    <property type="entry name" value="FANCI_HD1"/>
    <property type="match status" value="1"/>
</dbReference>
<comment type="caution">
    <text evidence="8">The sequence shown here is derived from an EMBL/GenBank/DDBJ whole genome shotgun (WGS) entry which is preliminary data.</text>
</comment>
<dbReference type="Pfam" id="PF14680">
    <property type="entry name" value="FANCI_HD2"/>
    <property type="match status" value="1"/>
</dbReference>
<feature type="domain" description="FANCI solenoid 3" evidence="4">
    <location>
        <begin position="803"/>
        <end position="1010"/>
    </location>
</feature>
<dbReference type="InterPro" id="IPR026171">
    <property type="entry name" value="FANCI"/>
</dbReference>
<dbReference type="Pfam" id="PF14675">
    <property type="entry name" value="FANCI_S1"/>
    <property type="match status" value="1"/>
</dbReference>
<evidence type="ECO:0000313" key="9">
    <source>
        <dbReference type="Proteomes" id="UP001432146"/>
    </source>
</evidence>
<dbReference type="GO" id="GO:0070182">
    <property type="term" value="F:DNA polymerase binding"/>
    <property type="evidence" value="ECO:0007669"/>
    <property type="project" value="TreeGrafter"/>
</dbReference>
<feature type="domain" description="FANCI solenoid 2" evidence="3">
    <location>
        <begin position="371"/>
        <end position="518"/>
    </location>
</feature>
<feature type="region of interest" description="Disordered" evidence="1">
    <location>
        <begin position="769"/>
        <end position="794"/>
    </location>
</feature>
<dbReference type="Proteomes" id="UP001432146">
    <property type="component" value="Unassembled WGS sequence"/>
</dbReference>
<feature type="domain" description="FANCI helical" evidence="7">
    <location>
        <begin position="543"/>
        <end position="764"/>
    </location>
</feature>
<accession>A0AAW1AIG3</accession>
<sequence>MNHRFEKLKERGNKLELRAFVQESSVEELMRLMRSSICKSDGIKALDVLLQAFSDSEACQAKRRKLAEFTLKSLEKSNVSAGQANAIVNRIISDLPSYSKQQLVKFVDFCLTSIRNNDNELCSWKDLLPALLEALENEKYIVYADAEVSGTEYKSLIIKTICNYHWDVNLLPSLTKMFGDMALDKADRNEVLRSLCSALPNLPLDQVPSFTYQALKLCPNRDNQKLLDALSKYFDLCYSKTNLCDERDSLEDIGVINLKEVQDIESTVLYHVYQAAQLNHENMKDFIRFLKHVSHSEYMLQPFIFSVLMSVSGIYEDQIFEILRLAIIHNSLEKQKRQNSAWLRQLLPTPSDIIGVIQQVIGSSNKDRHLVLRGLTNLAFTLMNDDQKSKNNAITTWHTGSEIIREIIKKRRETVPLILQELINKIIAGGVTTTHYIDCLKYMCRELSMIVLEHQVWIMTILERLLFLHPTVANQVLFAIFPLVRVSPNIRENLLLILRKALYRKGVSKRQMAVTGFLEMLKCTKMRSQLSFRLSQHSNSMISSSSRSTLTQATLEYNSQRERSVTDCDKTLYYEILDILKKTFTYEFEIRLHLYESLYAAITKNPEITEIVLNMLLSHLNLYLNTDDSVLPPVKLELCTDVHGVEVILQEPIAQLIFTLQKIFINSVVKNLHTSEKLHDILKSLCKKMAITELEHLNLEHETNLLHGDFPKSQIKLKNLGIAIGIYEALMAFRIGEWSKENKENFHDINNLFKAYTRLVDFFKTPSTKVKKGDGNRSKKDKDANNTTKKSSKSTNIKIPSTIMDLDVIRQSLSLLFSQSSTQSDAPRRNHSFCCYILQTCEQLLQHTKPFVQNTFQLQNHQYINTYIDIGRLLYKYFVQNLEDTLTDDEQVTILALQCFKEVSCCICTLLSSELQTFLNSIFEVRSKKDSKSTNINFQLQKIIFSLNPYLKKFLTIEMDNNEGKKISLLLLQIIEQFTYKINFEDYNSDQMLECMKEIIQMEDIQSSIVPTIIQFFLNLEEYSQEYGETLNEICIELCEKVGSIDNTELETNNLYKSIREDTILQIYNVLNGHIKQKLDNASWLLMRLKAEDAIARAPGTIDESWNNKLREKERNLCRQLSYIAQVLQTLANTSIKPGPSTDFTFKNLQYLYHLLGNLTKYFYAKSSSQNAAFQAVKFIQVVQLAGKPLKSTFYNLVTYVEENQNKLQSKSDSHAQRNKILKETKVIPRVVYEIEQFNKEILLLSKRTGVPLENYIKHSVTRDFRIKNPQLVEGLEKMDVSLLTSPNLENSESEIQTSNVNDSDSSNDDESSNKRPRIEDENLN</sequence>
<feature type="domain" description="FANCI helical" evidence="6">
    <location>
        <begin position="283"/>
        <end position="361"/>
    </location>
</feature>
<protein>
    <recommendedName>
        <fullName evidence="10">Fanconi anemia group I protein</fullName>
    </recommendedName>
</protein>
<dbReference type="InterPro" id="IPR029315">
    <property type="entry name" value="FANCI_S2"/>
</dbReference>
<evidence type="ECO:0000259" key="4">
    <source>
        <dbReference type="Pfam" id="PF14677"/>
    </source>
</evidence>
<dbReference type="InterPro" id="IPR029314">
    <property type="entry name" value="FANCI_S4"/>
</dbReference>
<dbReference type="Pfam" id="PF14677">
    <property type="entry name" value="FANCI_S3"/>
    <property type="match status" value="1"/>
</dbReference>
<feature type="compositionally biased region" description="Polar residues" evidence="1">
    <location>
        <begin position="1287"/>
        <end position="1298"/>
    </location>
</feature>
<feature type="compositionally biased region" description="Low complexity" evidence="1">
    <location>
        <begin position="785"/>
        <end position="794"/>
    </location>
</feature>
<feature type="domain" description="FANCI solenoid 4" evidence="5">
    <location>
        <begin position="1031"/>
        <end position="1273"/>
    </location>
</feature>
<evidence type="ECO:0000256" key="1">
    <source>
        <dbReference type="SAM" id="MobiDB-lite"/>
    </source>
</evidence>
<dbReference type="EMBL" id="JAWNGG020000016">
    <property type="protein sequence ID" value="KAK9308903.1"/>
    <property type="molecule type" value="Genomic_DNA"/>
</dbReference>
<feature type="domain" description="FANCI solenoid 1" evidence="2">
    <location>
        <begin position="61"/>
        <end position="277"/>
    </location>
</feature>
<evidence type="ECO:0008006" key="10">
    <source>
        <dbReference type="Google" id="ProtNLM"/>
    </source>
</evidence>
<feature type="region of interest" description="Disordered" evidence="1">
    <location>
        <begin position="1287"/>
        <end position="1325"/>
    </location>
</feature>
<name>A0AAW1AIG3_9HYME</name>
<evidence type="ECO:0000259" key="5">
    <source>
        <dbReference type="Pfam" id="PF14678"/>
    </source>
</evidence>
<dbReference type="PANTHER" id="PTHR21818:SF0">
    <property type="entry name" value="FANCONI ANEMIA GROUP I PROTEIN"/>
    <property type="match status" value="1"/>
</dbReference>
<feature type="compositionally biased region" description="Basic and acidic residues" evidence="1">
    <location>
        <begin position="1312"/>
        <end position="1325"/>
    </location>
</feature>
<dbReference type="InterPro" id="IPR029310">
    <property type="entry name" value="FANCI_HD1"/>
</dbReference>
<reference evidence="8 9" key="1">
    <citation type="submission" date="2024-05" db="EMBL/GenBank/DDBJ databases">
        <title>The nuclear and mitochondrial genome assemblies of Tetragonisca angustula (Apidae: Meliponini), a tiny yet remarkable pollinator in the Neotropics.</title>
        <authorList>
            <person name="Ferrari R."/>
            <person name="Ricardo P.C."/>
            <person name="Dias F.C."/>
            <person name="Araujo N.S."/>
            <person name="Soares D.O."/>
            <person name="Zhou Q.-S."/>
            <person name="Zhu C.-D."/>
            <person name="Coutinho L."/>
            <person name="Airas M.C."/>
            <person name="Batista T.M."/>
        </authorList>
    </citation>
    <scope>NUCLEOTIDE SEQUENCE [LARGE SCALE GENOMIC DNA]</scope>
    <source>
        <strain evidence="8">ASF017062</strain>
        <tissue evidence="8">Abdomen</tissue>
    </source>
</reference>
<dbReference type="Pfam" id="PF14676">
    <property type="entry name" value="FANCI_S2"/>
    <property type="match status" value="1"/>
</dbReference>
<dbReference type="InterPro" id="IPR016024">
    <property type="entry name" value="ARM-type_fold"/>
</dbReference>
<proteinExistence type="predicted"/>
<keyword evidence="9" id="KW-1185">Reference proteome</keyword>
<evidence type="ECO:0000259" key="3">
    <source>
        <dbReference type="Pfam" id="PF14676"/>
    </source>
</evidence>
<feature type="compositionally biased region" description="Basic and acidic residues" evidence="1">
    <location>
        <begin position="771"/>
        <end position="784"/>
    </location>
</feature>
<dbReference type="InterPro" id="IPR029313">
    <property type="entry name" value="FANCI_S3"/>
</dbReference>
<evidence type="ECO:0000259" key="6">
    <source>
        <dbReference type="Pfam" id="PF14679"/>
    </source>
</evidence>
<dbReference type="CDD" id="cd11720">
    <property type="entry name" value="FANCI"/>
    <property type="match status" value="1"/>
</dbReference>
<evidence type="ECO:0000259" key="2">
    <source>
        <dbReference type="Pfam" id="PF14675"/>
    </source>
</evidence>